<evidence type="ECO:0000313" key="6">
    <source>
        <dbReference type="Proteomes" id="UP000581135"/>
    </source>
</evidence>
<dbReference type="Pfam" id="PF01019">
    <property type="entry name" value="G_glu_transpept"/>
    <property type="match status" value="2"/>
</dbReference>
<dbReference type="Gene3D" id="1.10.246.130">
    <property type="match status" value="1"/>
</dbReference>
<comment type="caution">
    <text evidence="5">The sequence shown here is derived from an EMBL/GenBank/DDBJ whole genome shotgun (WGS) entry which is preliminary data.</text>
</comment>
<dbReference type="InterPro" id="IPR043138">
    <property type="entry name" value="GGT_lsub"/>
</dbReference>
<comment type="catalytic activity">
    <reaction evidence="3">
        <text>an N-terminal (5-L-glutamyl)-[peptide] + an alpha-amino acid = 5-L-glutamyl amino acid + an N-terminal L-alpha-aminoacyl-[peptide]</text>
        <dbReference type="Rhea" id="RHEA:23904"/>
        <dbReference type="Rhea" id="RHEA-COMP:9780"/>
        <dbReference type="Rhea" id="RHEA-COMP:9795"/>
        <dbReference type="ChEBI" id="CHEBI:77644"/>
        <dbReference type="ChEBI" id="CHEBI:78597"/>
        <dbReference type="ChEBI" id="CHEBI:78599"/>
        <dbReference type="ChEBI" id="CHEBI:78608"/>
        <dbReference type="EC" id="2.3.2.2"/>
    </reaction>
</comment>
<dbReference type="GO" id="GO:0006751">
    <property type="term" value="P:glutathione catabolic process"/>
    <property type="evidence" value="ECO:0007669"/>
    <property type="project" value="InterPro"/>
</dbReference>
<dbReference type="AlphaFoldDB" id="A0A839SQH7"/>
<dbReference type="Proteomes" id="UP000581135">
    <property type="component" value="Unassembled WGS sequence"/>
</dbReference>
<dbReference type="Gene3D" id="3.60.20.40">
    <property type="match status" value="1"/>
</dbReference>
<evidence type="ECO:0000256" key="2">
    <source>
        <dbReference type="ARBA" id="ARBA00001089"/>
    </source>
</evidence>
<dbReference type="GO" id="GO:0036374">
    <property type="term" value="F:glutathione hydrolase activity"/>
    <property type="evidence" value="ECO:0007669"/>
    <property type="project" value="UniProtKB-EC"/>
</dbReference>
<dbReference type="InterPro" id="IPR000101">
    <property type="entry name" value="GGT_peptidase"/>
</dbReference>
<dbReference type="InterPro" id="IPR043137">
    <property type="entry name" value="GGT_ssub_C"/>
</dbReference>
<comment type="catalytic activity">
    <reaction evidence="2">
        <text>glutathione + H2O = L-cysteinylglycine + L-glutamate</text>
        <dbReference type="Rhea" id="RHEA:28807"/>
        <dbReference type="ChEBI" id="CHEBI:15377"/>
        <dbReference type="ChEBI" id="CHEBI:29985"/>
        <dbReference type="ChEBI" id="CHEBI:57925"/>
        <dbReference type="ChEBI" id="CHEBI:61694"/>
        <dbReference type="EC" id="3.4.19.13"/>
    </reaction>
</comment>
<gene>
    <name evidence="5" type="ORF">FHR98_001340</name>
</gene>
<protein>
    <submittedName>
        <fullName evidence="5">Gamma-glutamyltranspeptidase/glutathione hydrolase</fullName>
        <ecNumber evidence="5">2.3.2.2</ecNumber>
        <ecNumber evidence="5">3.4.19.13</ecNumber>
    </submittedName>
</protein>
<keyword evidence="5" id="KW-0012">Acyltransferase</keyword>
<dbReference type="GO" id="GO:0005886">
    <property type="term" value="C:plasma membrane"/>
    <property type="evidence" value="ECO:0007669"/>
    <property type="project" value="TreeGrafter"/>
</dbReference>
<evidence type="ECO:0000256" key="3">
    <source>
        <dbReference type="ARBA" id="ARBA00047417"/>
    </source>
</evidence>
<organism evidence="5 6">
    <name type="scientific">Limibacillus halophilus</name>
    <dbReference type="NCBI Taxonomy" id="1579333"/>
    <lineage>
        <taxon>Bacteria</taxon>
        <taxon>Pseudomonadati</taxon>
        <taxon>Pseudomonadota</taxon>
        <taxon>Alphaproteobacteria</taxon>
        <taxon>Rhodospirillales</taxon>
        <taxon>Rhodovibrionaceae</taxon>
        <taxon>Limibacillus</taxon>
    </lineage>
</organism>
<accession>A0A839SQH7</accession>
<keyword evidence="6" id="KW-1185">Reference proteome</keyword>
<keyword evidence="5" id="KW-0808">Transferase</keyword>
<name>A0A839SQH7_9PROT</name>
<comment type="catalytic activity">
    <reaction evidence="1">
        <text>an S-substituted glutathione + H2O = an S-substituted L-cysteinylglycine + L-glutamate</text>
        <dbReference type="Rhea" id="RHEA:59468"/>
        <dbReference type="ChEBI" id="CHEBI:15377"/>
        <dbReference type="ChEBI" id="CHEBI:29985"/>
        <dbReference type="ChEBI" id="CHEBI:90779"/>
        <dbReference type="ChEBI" id="CHEBI:143103"/>
        <dbReference type="EC" id="3.4.19.13"/>
    </reaction>
</comment>
<dbReference type="SUPFAM" id="SSF56235">
    <property type="entry name" value="N-terminal nucleophile aminohydrolases (Ntn hydrolases)"/>
    <property type="match status" value="1"/>
</dbReference>
<sequence length="532" mass="55646">MASIFNVTFKARVAPLFTTLLLISACQGRPEGVLNVEYQLTGLAVSDSPQASILGQEVLLRGGRAADAAVAMSFMMASTLPSRAGIMSGGSCLIFESQSVNGDSVVFPAIQSAEGGMVPGMVRGMAALHARYGTQRWEQLLAPAESAARFGSKASRAFARDLALHGNRIKGDPDAARMYFRPDGSPHKEGELIEQPALAAVLAGVRSSGLAALYNSPFTESLALAMRQAGQPIDAAEMRGYRVAFLAPVAVPVGDQTAFFAPPPIDGGVTGAQLWTILDEVENYDGSGTSERAHLFAEASARVIAGQSQWRNPNGTSRLPLDQVLSEDYAEGLMRGYSDDRHQPPAFDPAVVGETATPGSVGGSSLVVMDTLGQAVACNFSLGEVFGSGRIAPGTGLVLGAPPSPNGKALSPLIVANQNIGTIYFGGGASGGDGAMANLVRIMLEALEEDESLRDLMSAGRFAHVGSPDTVWAERIADDKARSALVRRGHKVETVPTIGQINAFFCADSHEEPISCAVETDPRGFGLAIRAE</sequence>
<dbReference type="EC" id="2.3.2.2" evidence="5"/>
<dbReference type="RefSeq" id="WP_183415870.1">
    <property type="nucleotide sequence ID" value="NZ_JACHXA010000003.1"/>
</dbReference>
<evidence type="ECO:0000256" key="4">
    <source>
        <dbReference type="PIRSR" id="PIRSR600101-2"/>
    </source>
</evidence>
<reference evidence="5 6" key="1">
    <citation type="submission" date="2020-08" db="EMBL/GenBank/DDBJ databases">
        <title>Genomic Encyclopedia of Type Strains, Phase III (KMG-III): the genomes of soil and plant-associated and newly described type strains.</title>
        <authorList>
            <person name="Whitman W."/>
        </authorList>
    </citation>
    <scope>NUCLEOTIDE SEQUENCE [LARGE SCALE GENOMIC DNA]</scope>
    <source>
        <strain evidence="5 6">CECT 8803</strain>
    </source>
</reference>
<keyword evidence="5" id="KW-0378">Hydrolase</keyword>
<feature type="binding site" evidence="4">
    <location>
        <position position="432"/>
    </location>
    <ligand>
        <name>L-glutamate</name>
        <dbReference type="ChEBI" id="CHEBI:29985"/>
    </ligand>
</feature>
<dbReference type="PANTHER" id="PTHR11686:SF9">
    <property type="entry name" value="RE13973P"/>
    <property type="match status" value="1"/>
</dbReference>
<proteinExistence type="predicted"/>
<dbReference type="PANTHER" id="PTHR11686">
    <property type="entry name" value="GAMMA GLUTAMYL TRANSPEPTIDASE"/>
    <property type="match status" value="1"/>
</dbReference>
<evidence type="ECO:0000313" key="5">
    <source>
        <dbReference type="EMBL" id="MBB3065061.1"/>
    </source>
</evidence>
<evidence type="ECO:0000256" key="1">
    <source>
        <dbReference type="ARBA" id="ARBA00001049"/>
    </source>
</evidence>
<dbReference type="InterPro" id="IPR029055">
    <property type="entry name" value="Ntn_hydrolases_N"/>
</dbReference>
<dbReference type="PRINTS" id="PR01210">
    <property type="entry name" value="GGTRANSPTASE"/>
</dbReference>
<dbReference type="EMBL" id="JACHXA010000003">
    <property type="protein sequence ID" value="MBB3065061.1"/>
    <property type="molecule type" value="Genomic_DNA"/>
</dbReference>
<dbReference type="EC" id="3.4.19.13" evidence="5"/>
<dbReference type="GO" id="GO:0103068">
    <property type="term" value="F:leukotriene C4 gamma-glutamyl transferase activity"/>
    <property type="evidence" value="ECO:0007669"/>
    <property type="project" value="UniProtKB-EC"/>
</dbReference>